<evidence type="ECO:0000313" key="2">
    <source>
        <dbReference type="Proteomes" id="UP001374599"/>
    </source>
</evidence>
<protein>
    <submittedName>
        <fullName evidence="1">CPBP family intramembrane metalloprotease</fullName>
    </submittedName>
</protein>
<sequence>MDSFNHLINAIIQVIAFSIIPFIWWIISDRKNSTFLHWLGFRKIIVKDYKKYILSVLGMLLLSFITVFYIFPLYIDTSNNATSQFAGKGFSALIPVVIYSFIQTGLSEEIFFRGFLAKRLINKYGFRFGNIIQGLLFGLMHGIFFFWIAGVMGTIIIIVLTGMSGWVSGWINEKQSGGSIISSWVLHGLGNFIASISVMFNII</sequence>
<keyword evidence="1" id="KW-0645">Protease</keyword>
<keyword evidence="2" id="KW-1185">Reference proteome</keyword>
<name>A0ACB5UQD7_9FIRM</name>
<accession>A0ACB5UQD7</accession>
<organism evidence="1 2">
    <name type="scientific">Vallitalea maricola</name>
    <dbReference type="NCBI Taxonomy" id="3074433"/>
    <lineage>
        <taxon>Bacteria</taxon>
        <taxon>Bacillati</taxon>
        <taxon>Bacillota</taxon>
        <taxon>Clostridia</taxon>
        <taxon>Lachnospirales</taxon>
        <taxon>Vallitaleaceae</taxon>
        <taxon>Vallitalea</taxon>
    </lineage>
</organism>
<proteinExistence type="predicted"/>
<keyword evidence="1" id="KW-0482">Metalloprotease</keyword>
<evidence type="ECO:0000313" key="1">
    <source>
        <dbReference type="EMBL" id="GMQ64686.1"/>
    </source>
</evidence>
<comment type="caution">
    <text evidence="1">The sequence shown here is derived from an EMBL/GenBank/DDBJ whole genome shotgun (WGS) entry which is preliminary data.</text>
</comment>
<gene>
    <name evidence="1" type="ORF">AN2V17_39240</name>
</gene>
<keyword evidence="1" id="KW-0378">Hydrolase</keyword>
<dbReference type="Proteomes" id="UP001374599">
    <property type="component" value="Unassembled WGS sequence"/>
</dbReference>
<dbReference type="EMBL" id="BTPU01000076">
    <property type="protein sequence ID" value="GMQ64686.1"/>
    <property type="molecule type" value="Genomic_DNA"/>
</dbReference>
<reference evidence="1" key="1">
    <citation type="submission" date="2023-09" db="EMBL/GenBank/DDBJ databases">
        <title>Vallitalea sediminicola and Vallitalea maricola sp. nov., anaerobic bacteria isolated from marine sediment.</title>
        <authorList>
            <person name="Hirano S."/>
            <person name="Maeda A."/>
            <person name="Terahara T."/>
            <person name="Mori K."/>
            <person name="Hamada M."/>
            <person name="Matsumoto R."/>
            <person name="Kobayashi T."/>
        </authorList>
    </citation>
    <scope>NUCLEOTIDE SEQUENCE</scope>
    <source>
        <strain evidence="1">AN17-2</strain>
    </source>
</reference>